<dbReference type="EC" id="3.1.-.-" evidence="8"/>
<dbReference type="NCBIfam" id="TIGR03696">
    <property type="entry name" value="Rhs_assc_core"/>
    <property type="match status" value="1"/>
</dbReference>
<dbReference type="InterPro" id="IPR006530">
    <property type="entry name" value="YD"/>
</dbReference>
<dbReference type="Pfam" id="PF03160">
    <property type="entry name" value="Calx-beta"/>
    <property type="match status" value="1"/>
</dbReference>
<dbReference type="SUPFAM" id="SSF141072">
    <property type="entry name" value="CalX-like"/>
    <property type="match status" value="1"/>
</dbReference>
<dbReference type="InterPro" id="IPR022385">
    <property type="entry name" value="Rhs_assc_core"/>
</dbReference>
<dbReference type="InterPro" id="IPR033113">
    <property type="entry name" value="PLA2_histidine"/>
</dbReference>
<evidence type="ECO:0000256" key="2">
    <source>
        <dbReference type="ARBA" id="ARBA00022525"/>
    </source>
</evidence>
<dbReference type="InterPro" id="IPR018247">
    <property type="entry name" value="EF_Hand_1_Ca_BS"/>
</dbReference>
<dbReference type="GO" id="GO:0050482">
    <property type="term" value="P:arachidonate secretion"/>
    <property type="evidence" value="ECO:0007669"/>
    <property type="project" value="InterPro"/>
</dbReference>
<dbReference type="GO" id="GO:0007154">
    <property type="term" value="P:cell communication"/>
    <property type="evidence" value="ECO:0007669"/>
    <property type="project" value="InterPro"/>
</dbReference>
<keyword evidence="4" id="KW-0677">Repeat</keyword>
<dbReference type="EMBL" id="SJPS01000003">
    <property type="protein sequence ID" value="TWU27398.1"/>
    <property type="molecule type" value="Genomic_DNA"/>
</dbReference>
<dbReference type="GO" id="GO:0004553">
    <property type="term" value="F:hydrolase activity, hydrolyzing O-glycosyl compounds"/>
    <property type="evidence" value="ECO:0007669"/>
    <property type="project" value="InterPro"/>
</dbReference>
<feature type="domain" description="Dockerin" evidence="7">
    <location>
        <begin position="1009"/>
        <end position="1073"/>
    </location>
</feature>
<keyword evidence="9" id="KW-1185">Reference proteome</keyword>
<dbReference type="Proteomes" id="UP000318437">
    <property type="component" value="Unassembled WGS sequence"/>
</dbReference>
<dbReference type="SUPFAM" id="SSF63446">
    <property type="entry name" value="Type I dockerin domain"/>
    <property type="match status" value="2"/>
</dbReference>
<dbReference type="PANTHER" id="PTHR32305">
    <property type="match status" value="1"/>
</dbReference>
<dbReference type="InterPro" id="IPR036439">
    <property type="entry name" value="Dockerin_dom_sf"/>
</dbReference>
<dbReference type="InterPro" id="IPR016134">
    <property type="entry name" value="Dockerin_dom"/>
</dbReference>
<dbReference type="RefSeq" id="WP_197530559.1">
    <property type="nucleotide sequence ID" value="NZ_SJPS01000003.1"/>
</dbReference>
<dbReference type="Gene3D" id="2.60.40.2030">
    <property type="match status" value="1"/>
</dbReference>
<evidence type="ECO:0000256" key="5">
    <source>
        <dbReference type="ARBA" id="ARBA00022837"/>
    </source>
</evidence>
<dbReference type="PROSITE" id="PS00018">
    <property type="entry name" value="EF_HAND_1"/>
    <property type="match status" value="3"/>
</dbReference>
<dbReference type="SUPFAM" id="SSF48619">
    <property type="entry name" value="Phospholipase A2, PLA2"/>
    <property type="match status" value="1"/>
</dbReference>
<dbReference type="InterPro" id="IPR003644">
    <property type="entry name" value="Calx_beta"/>
</dbReference>
<evidence type="ECO:0000256" key="4">
    <source>
        <dbReference type="ARBA" id="ARBA00022737"/>
    </source>
</evidence>
<evidence type="ECO:0000313" key="8">
    <source>
        <dbReference type="EMBL" id="TWU27398.1"/>
    </source>
</evidence>
<gene>
    <name evidence="8" type="primary">wapA</name>
    <name evidence="8" type="ORF">Pla144_21710</name>
</gene>
<accession>A0A5C6CSP0</accession>
<dbReference type="GO" id="GO:0006644">
    <property type="term" value="P:phospholipid metabolic process"/>
    <property type="evidence" value="ECO:0007669"/>
    <property type="project" value="InterPro"/>
</dbReference>
<dbReference type="Gene3D" id="1.20.90.10">
    <property type="entry name" value="Phospholipase A2 domain"/>
    <property type="match status" value="1"/>
</dbReference>
<organism evidence="8 9">
    <name type="scientific">Bythopirellula polymerisocia</name>
    <dbReference type="NCBI Taxonomy" id="2528003"/>
    <lineage>
        <taxon>Bacteria</taxon>
        <taxon>Pseudomonadati</taxon>
        <taxon>Planctomycetota</taxon>
        <taxon>Planctomycetia</taxon>
        <taxon>Pirellulales</taxon>
        <taxon>Lacipirellulaceae</taxon>
        <taxon>Bythopirellula</taxon>
    </lineage>
</organism>
<feature type="compositionally biased region" description="Basic residues" evidence="6">
    <location>
        <begin position="1"/>
        <end position="10"/>
    </location>
</feature>
<dbReference type="InterPro" id="IPR045351">
    <property type="entry name" value="DUF6531"/>
</dbReference>
<feature type="region of interest" description="Disordered" evidence="6">
    <location>
        <begin position="1"/>
        <end position="26"/>
    </location>
</feature>
<dbReference type="Pfam" id="PF05593">
    <property type="entry name" value="RHS_repeat"/>
    <property type="match status" value="1"/>
</dbReference>
<evidence type="ECO:0000256" key="1">
    <source>
        <dbReference type="ARBA" id="ARBA00004613"/>
    </source>
</evidence>
<dbReference type="PROSITE" id="PS00118">
    <property type="entry name" value="PA2_HIS"/>
    <property type="match status" value="1"/>
</dbReference>
<feature type="domain" description="Dockerin" evidence="7">
    <location>
        <begin position="955"/>
        <end position="1015"/>
    </location>
</feature>
<dbReference type="NCBIfam" id="TIGR01643">
    <property type="entry name" value="YD_repeat_2x"/>
    <property type="match status" value="2"/>
</dbReference>
<keyword evidence="2" id="KW-0964">Secreted</keyword>
<dbReference type="GO" id="GO:0016020">
    <property type="term" value="C:membrane"/>
    <property type="evidence" value="ECO:0007669"/>
    <property type="project" value="InterPro"/>
</dbReference>
<dbReference type="PROSITE" id="PS51766">
    <property type="entry name" value="DOCKERIN"/>
    <property type="match status" value="2"/>
</dbReference>
<keyword evidence="8" id="KW-0378">Hydrolase</keyword>
<dbReference type="GO" id="GO:0000272">
    <property type="term" value="P:polysaccharide catabolic process"/>
    <property type="evidence" value="ECO:0007669"/>
    <property type="project" value="InterPro"/>
</dbReference>
<evidence type="ECO:0000256" key="6">
    <source>
        <dbReference type="SAM" id="MobiDB-lite"/>
    </source>
</evidence>
<dbReference type="GO" id="GO:0005576">
    <property type="term" value="C:extracellular region"/>
    <property type="evidence" value="ECO:0007669"/>
    <property type="project" value="UniProtKB-SubCell"/>
</dbReference>
<comment type="caution">
    <text evidence="8">The sequence shown here is derived from an EMBL/GenBank/DDBJ whole genome shotgun (WGS) entry which is preliminary data.</text>
</comment>
<keyword evidence="5" id="KW-0106">Calcium</keyword>
<keyword evidence="3" id="KW-0732">Signal</keyword>
<dbReference type="SMART" id="SM00237">
    <property type="entry name" value="Calx_beta"/>
    <property type="match status" value="1"/>
</dbReference>
<comment type="subcellular location">
    <subcellularLocation>
        <location evidence="1">Secreted</location>
    </subcellularLocation>
</comment>
<sequence length="2391" mass="260857">MLQSRHRWGNRKAAQESRRSKKNRRINMRELPFGRRLSMESLEERLLLSSVPGISIHDVTLLETNSTVQAQLTIQLSAAPASGASVRIDTSDGTATAAGGDYTPIAGLVLNFTPASPLVQTIFVTVNGDAILEGDERFFVTLSQPNGLTIDDSQAVVTILNDELITSLFNLTPVFNQKIEPNVPPPDGFGISQDTGGHVNLHNGEFTEKATDLVIPGRGLDWEFTRTYRSGITFNGPLGQNWDFSDNRRLVVVHALNLTFTRLTFSSAKIGDVVRMDGLGRADLYLKNGSGFDAPAGFFTRLVNNLDGTWSERAEDGHVVNYAAALINGLARMTSQVDRNGDTLSYQYDGSNRLQRVVDNMGRNIDYFYDANNRITEVKDFANRSVTFTYDANSDLRSVTSPKVLNTPNGNDFINGKKTNYNYSTGFVHGRLNHNLLTITAPNEVAVGGPPLVTVNYQTSTASSSTLANFDRVLSIVYGGTNTSTVPAGGTITYNYENFVDIGRGPAGDFDGDRDVDGSDFLAWQRGFGTTGATRANGDADFNGIVNGSDLAIWKSNYGANWASYEDLGAAELRTTVTDRNGNLTKYDFNRLGNFLAIREFTNRGIHTADPAVYETTFSYNQDEQWQVAKFQEGNIQQRKYDANGARFQQGNVIETTSLADITRGGDQAKIVESYKYEPIYNQVSTMVEARGLDPAYVPQNGGATSSARYTTAYIYDFQEGTNYAGLAAKMGISTLQVQALLTNAGIQMGLGDVNGDERTDQIAGNLLKRIFPNPTFLPGSLQGAVEGTATQTISEIYAFNDFGQLISQTDPEGNQTLIEYHPERDPNGDGVIDNPAGNALTGGYLKQARGDTIATAGRNSGTNPTPTNLRTNLLYDRVGNVTRSTDGRGVATDYVVNELNQVVQMTRAAAHNLLVPDPSEPRPLTDFRYVERYFYDFNDNLVRRQIEDRGNTSNVGVQGDINGNGVVNASDIDLFFDALGSAPNSVTDLNVDGVINQLDIDFLVRNVLGTQYGDANLDGSVNTTDQNILFANFGRSGVGWADGDFNGDNTVQAADFAIFSSFVGFSGTILPAVSFVDTRFRYDILNNQLEMSTEVSVGKELVTRYRYDRNENRVLIISPEGNANSSIFDERDLLFRTQRGDAVPPTLALLAAGDPVAYDVRGGILCQCTTFRYDGNRNVIEMVDSDDTDRSTANNSDFDGPGDRTRFIYDGFDRRTSAVDSVGNQTVFQYDPAGNVVRSLQFGPVGGVSPTSDGPDLLKIQVSANGVVQIGNLVNANLLAATEYLYDELGREIQTDDVLFVNTTSTQRAPNVDDGAIDLGKGNLTPNDNQLIPGIGAVAILGRVSTRYEYDRNSRQTFAVEDDGDATRTLYDGAGRVIKMLDAAGNTIEYAYDDNSNLIETRETDVSQVAGVASEVFLTTSFYDSLNRKERQVDNIGQAANYRYDSRSNLVAMADAQGPMQGEQIVRRAFANGALTVNDINSFGNVTVYTYDGFNRRIREEIVLTVSGDGDGVSIGASTEGIKNKAGSPDSFLPVRDLTHGGGDGMIRIGTTYDKNSLVSSRIDDQGNVTLYLYDNLNRQVTETKGLTTLSPLSKALILGSRQIVTPTAATINNPTFIATSKIDAQLADAAARLAQVAALFPPLANQIDDSPPTTIVYGYDPDNNVLIKEDENDNEFFTKYDALNRAVALRIYRSGQSDSYVTDPIFPLAPVSDPSNPSTGFPAVTGSNKQGFEYDGLSRLVFATDNNFPTQLTDDSEVRYSYDSLSRLIEESQRIGSAGSTLVVSTGWRANDLKIDLTYPNARVLTYTYDTLDRIDKIADSGAALPLVDYDYIGVGRVLVRALPQNGTRQTYLNNAGTADVGYDGLRRTVQLRHLRSNNSLIVGFTHSYDRANNKLSEAKLHDAVNSEVYNYDSAYRLTMFDRPSPGAVAPLQKNFVLDGVGNWSQVDAETRDYSTFNEITSRNGVALLYDDNGNLTDDGSNSYQWDAFNRLRVVTRNSDGLIIAEYSYDATGRRVSKSVQNSGVFNGYSAYHYDGSRLIEVRNAAGTLAQQYVYGNYVDEALVQDTNLNGDGNATGAGDRRLFYHQNTQFSTYALTTMAATIVETYMYDAFGKQTVVVGAAITPGGSSAVGNLFLFTGRQLDSETGLIYFRTRYMDALQGRFISRDTIGTWTDSQSLGNAYTYVGNNPISGLDPDGTKGRIRKAVQSVVKAVTNVVKTVVKNTVTSVKSIARITVFAAKSIVKAVAFVAKRIFATVKAINQATPRLLKVIWANTIRGVDPFKIAKSKPFYGLYCGKVADGFVQTTLSNGTFSPPPINALDACCAQHDTCAQAWSVFVSYSEEEQNCNSCICACSRTIVCSSITSSAKEWRECRAAQRSIQIVFCRSGY</sequence>
<evidence type="ECO:0000259" key="7">
    <source>
        <dbReference type="PROSITE" id="PS51766"/>
    </source>
</evidence>
<protein>
    <submittedName>
        <fullName evidence="8">tRNA(Glu)-specific nuclease WapA</fullName>
        <ecNumber evidence="8">3.1.-.-</ecNumber>
    </submittedName>
</protein>
<dbReference type="GO" id="GO:0004623">
    <property type="term" value="F:phospholipase A2 activity"/>
    <property type="evidence" value="ECO:0007669"/>
    <property type="project" value="InterPro"/>
</dbReference>
<dbReference type="InterPro" id="IPR036444">
    <property type="entry name" value="PLipase_A2_dom_sf"/>
</dbReference>
<reference evidence="8 9" key="1">
    <citation type="submission" date="2019-02" db="EMBL/GenBank/DDBJ databases">
        <title>Deep-cultivation of Planctomycetes and their phenomic and genomic characterization uncovers novel biology.</title>
        <authorList>
            <person name="Wiegand S."/>
            <person name="Jogler M."/>
            <person name="Boedeker C."/>
            <person name="Pinto D."/>
            <person name="Vollmers J."/>
            <person name="Rivas-Marin E."/>
            <person name="Kohn T."/>
            <person name="Peeters S.H."/>
            <person name="Heuer A."/>
            <person name="Rast P."/>
            <person name="Oberbeckmann S."/>
            <person name="Bunk B."/>
            <person name="Jeske O."/>
            <person name="Meyerdierks A."/>
            <person name="Storesund J.E."/>
            <person name="Kallscheuer N."/>
            <person name="Luecker S."/>
            <person name="Lage O.M."/>
            <person name="Pohl T."/>
            <person name="Merkel B.J."/>
            <person name="Hornburger P."/>
            <person name="Mueller R.-W."/>
            <person name="Bruemmer F."/>
            <person name="Labrenz M."/>
            <person name="Spormann A.M."/>
            <person name="Op Den Camp H."/>
            <person name="Overmann J."/>
            <person name="Amann R."/>
            <person name="Jetten M.S.M."/>
            <person name="Mascher T."/>
            <person name="Medema M.H."/>
            <person name="Devos D.P."/>
            <person name="Kaster A.-K."/>
            <person name="Ovreas L."/>
            <person name="Rohde M."/>
            <person name="Galperin M.Y."/>
            <person name="Jogler C."/>
        </authorList>
    </citation>
    <scope>NUCLEOTIDE SEQUENCE [LARGE SCALE GENOMIC DNA]</scope>
    <source>
        <strain evidence="8 9">Pla144</strain>
    </source>
</reference>
<dbReference type="InterPro" id="IPR002105">
    <property type="entry name" value="Dockerin_1_rpt"/>
</dbReference>
<dbReference type="PANTHER" id="PTHR32305:SF15">
    <property type="entry name" value="PROTEIN RHSA-RELATED"/>
    <property type="match status" value="1"/>
</dbReference>
<dbReference type="InterPro" id="IPR050708">
    <property type="entry name" value="T6SS_VgrG/RHS"/>
</dbReference>
<dbReference type="Gene3D" id="2.180.10.10">
    <property type="entry name" value="RHS repeat-associated core"/>
    <property type="match status" value="4"/>
</dbReference>
<name>A0A5C6CSP0_9BACT</name>
<evidence type="ECO:0000256" key="3">
    <source>
        <dbReference type="ARBA" id="ARBA00022729"/>
    </source>
</evidence>
<dbReference type="InterPro" id="IPR038081">
    <property type="entry name" value="CalX-like_sf"/>
</dbReference>
<dbReference type="Pfam" id="PF20148">
    <property type="entry name" value="DUF6531"/>
    <property type="match status" value="1"/>
</dbReference>
<dbReference type="Gene3D" id="1.10.1330.10">
    <property type="entry name" value="Dockerin domain"/>
    <property type="match status" value="2"/>
</dbReference>
<dbReference type="Pfam" id="PF00404">
    <property type="entry name" value="Dockerin_1"/>
    <property type="match status" value="1"/>
</dbReference>
<proteinExistence type="predicted"/>
<dbReference type="InterPro" id="IPR031325">
    <property type="entry name" value="RHS_repeat"/>
</dbReference>
<evidence type="ECO:0000313" key="9">
    <source>
        <dbReference type="Proteomes" id="UP000318437"/>
    </source>
</evidence>